<dbReference type="SUPFAM" id="SSF47323">
    <property type="entry name" value="Anticodon-binding domain of a subclass of class I aminoacyl-tRNA synthetases"/>
    <property type="match status" value="1"/>
</dbReference>
<name>A0A7R8CV58_LEPSM</name>
<evidence type="ECO:0000256" key="1">
    <source>
        <dbReference type="ARBA" id="ARBA00001947"/>
    </source>
</evidence>
<evidence type="ECO:0000313" key="9">
    <source>
        <dbReference type="EMBL" id="CAF2940882.1"/>
    </source>
</evidence>
<evidence type="ECO:0000256" key="5">
    <source>
        <dbReference type="ARBA" id="ARBA00022833"/>
    </source>
</evidence>
<keyword evidence="5" id="KW-0862">Zinc</keyword>
<evidence type="ECO:0000313" key="10">
    <source>
        <dbReference type="Proteomes" id="UP000675881"/>
    </source>
</evidence>
<dbReference type="PANTHER" id="PTHR10890:SF3">
    <property type="entry name" value="CYSTEINE--TRNA LIGASE, CYTOPLASMIC"/>
    <property type="match status" value="1"/>
</dbReference>
<dbReference type="Pfam" id="PF01406">
    <property type="entry name" value="tRNA-synt_1e"/>
    <property type="match status" value="2"/>
</dbReference>
<comment type="cofactor">
    <cofactor evidence="1">
        <name>Zn(2+)</name>
        <dbReference type="ChEBI" id="CHEBI:29105"/>
    </cofactor>
</comment>
<dbReference type="InterPro" id="IPR032678">
    <property type="entry name" value="tRNA-synt_1_cat_dom"/>
</dbReference>
<keyword evidence="4" id="KW-0547">Nucleotide-binding</keyword>
<dbReference type="GO" id="GO:0006423">
    <property type="term" value="P:cysteinyl-tRNA aminoacylation"/>
    <property type="evidence" value="ECO:0007669"/>
    <property type="project" value="TreeGrafter"/>
</dbReference>
<dbReference type="PANTHER" id="PTHR10890">
    <property type="entry name" value="CYSTEINYL-TRNA SYNTHETASE"/>
    <property type="match status" value="1"/>
</dbReference>
<dbReference type="GO" id="GO:0004817">
    <property type="term" value="F:cysteine-tRNA ligase activity"/>
    <property type="evidence" value="ECO:0007669"/>
    <property type="project" value="TreeGrafter"/>
</dbReference>
<dbReference type="InterPro" id="IPR014729">
    <property type="entry name" value="Rossmann-like_a/b/a_fold"/>
</dbReference>
<evidence type="ECO:0000256" key="2">
    <source>
        <dbReference type="ARBA" id="ARBA00022598"/>
    </source>
</evidence>
<evidence type="ECO:0000256" key="4">
    <source>
        <dbReference type="ARBA" id="ARBA00022741"/>
    </source>
</evidence>
<feature type="domain" description="tRNA synthetases class I catalytic" evidence="8">
    <location>
        <begin position="147"/>
        <end position="228"/>
    </location>
</feature>
<keyword evidence="10" id="KW-1185">Reference proteome</keyword>
<reference evidence="9" key="1">
    <citation type="submission" date="2021-02" db="EMBL/GenBank/DDBJ databases">
        <authorList>
            <person name="Bekaert M."/>
        </authorList>
    </citation>
    <scope>NUCLEOTIDE SEQUENCE</scope>
    <source>
        <strain evidence="9">IoA-00</strain>
    </source>
</reference>
<protein>
    <recommendedName>
        <fullName evidence="7">Cysteine--tRNA ligase, cytoplasmic</fullName>
    </recommendedName>
</protein>
<dbReference type="SUPFAM" id="SSF52374">
    <property type="entry name" value="Nucleotidylyl transferase"/>
    <property type="match status" value="1"/>
</dbReference>
<dbReference type="GO" id="GO:0005524">
    <property type="term" value="F:ATP binding"/>
    <property type="evidence" value="ECO:0007669"/>
    <property type="project" value="UniProtKB-KW"/>
</dbReference>
<keyword evidence="2 9" id="KW-0436">Ligase</keyword>
<evidence type="ECO:0000256" key="6">
    <source>
        <dbReference type="ARBA" id="ARBA00022840"/>
    </source>
</evidence>
<organism evidence="9 10">
    <name type="scientific">Lepeophtheirus salmonis</name>
    <name type="common">Salmon louse</name>
    <name type="synonym">Caligus salmonis</name>
    <dbReference type="NCBI Taxonomy" id="72036"/>
    <lineage>
        <taxon>Eukaryota</taxon>
        <taxon>Metazoa</taxon>
        <taxon>Ecdysozoa</taxon>
        <taxon>Arthropoda</taxon>
        <taxon>Crustacea</taxon>
        <taxon>Multicrustacea</taxon>
        <taxon>Hexanauplia</taxon>
        <taxon>Copepoda</taxon>
        <taxon>Siphonostomatoida</taxon>
        <taxon>Caligidae</taxon>
        <taxon>Lepeophtheirus</taxon>
    </lineage>
</organism>
<evidence type="ECO:0000259" key="8">
    <source>
        <dbReference type="Pfam" id="PF01406"/>
    </source>
</evidence>
<keyword evidence="3" id="KW-0479">Metal-binding</keyword>
<evidence type="ECO:0000256" key="7">
    <source>
        <dbReference type="ARBA" id="ARBA00039362"/>
    </source>
</evidence>
<evidence type="ECO:0000256" key="3">
    <source>
        <dbReference type="ARBA" id="ARBA00022723"/>
    </source>
</evidence>
<feature type="domain" description="tRNA synthetases class I catalytic" evidence="8">
    <location>
        <begin position="1"/>
        <end position="67"/>
    </location>
</feature>
<dbReference type="Proteomes" id="UP000675881">
    <property type="component" value="Chromosome 5"/>
</dbReference>
<gene>
    <name evidence="9" type="ORF">LSAA_9351</name>
</gene>
<dbReference type="PRINTS" id="PR00983">
    <property type="entry name" value="TRNASYNTHCYS"/>
</dbReference>
<accession>A0A7R8CV58</accession>
<dbReference type="Gene3D" id="3.40.50.620">
    <property type="entry name" value="HUPs"/>
    <property type="match status" value="2"/>
</dbReference>
<dbReference type="EMBL" id="HG994584">
    <property type="protein sequence ID" value="CAF2940882.1"/>
    <property type="molecule type" value="Genomic_DNA"/>
</dbReference>
<dbReference type="InterPro" id="IPR009080">
    <property type="entry name" value="tRNAsynth_Ia_anticodon-bd"/>
</dbReference>
<keyword evidence="6" id="KW-0067">ATP-binding</keyword>
<proteinExistence type="predicted"/>
<dbReference type="AlphaFoldDB" id="A0A7R8CV58"/>
<dbReference type="GO" id="GO:0005737">
    <property type="term" value="C:cytoplasm"/>
    <property type="evidence" value="ECO:0007669"/>
    <property type="project" value="TreeGrafter"/>
</dbReference>
<sequence>MGHARTYLTFDILRRVLSHYFGYNIFYVMNITDIDDKIIRRARQNHLYGEYVAKNHELSNIINDINDVLVYFAEEVRAKIDKNETKECKEMLLKGAKDLLSDWLDSKMGQTVNDNEVSYRVGMGMKLKSFGNNAALQEGEGDLSGDRRRPGWHIECSAMASELLGSSLDIHSGGCDLKFPHHDNELAQSEAFFDNDNWTKIFLHSGHLTIAGCKMSKSLKNFISIQDHWNNGYGPSNSSANSSVSSSYQRWGIDEIELNNKLIECQSKVHSSFCDNVDTKSALDALKTYVSAVNFYVEKKRTSDSKFNSQVLRKGAEYITGIFKVVGLIPECGEMGFSSSSLSGGGSSEEFVMPYLNSLAEFRDNVRKKARELKATDILKECDRLRDDVLPDLGVRLEDKESEPTVIKLVDKEELLREKEQKKKLEEFKAIEKQNKKAAEDAKKAAAEAQNKIPPSEMFRKDTNKYSKFDEKGIPTHDVEGEEISKAQLKKLNKLYQVQEKKYTSYLEREMREICKGNAFMT</sequence>
<dbReference type="InterPro" id="IPR024909">
    <property type="entry name" value="Cys-tRNA/MSH_ligase"/>
</dbReference>
<dbReference type="OrthoDB" id="438179at2759"/>
<dbReference type="GO" id="GO:0046872">
    <property type="term" value="F:metal ion binding"/>
    <property type="evidence" value="ECO:0007669"/>
    <property type="project" value="UniProtKB-KW"/>
</dbReference>